<dbReference type="EMBL" id="JAJSOF020000027">
    <property type="protein sequence ID" value="KAJ4433430.1"/>
    <property type="molecule type" value="Genomic_DNA"/>
</dbReference>
<gene>
    <name evidence="2" type="ORF">ANN_15689</name>
</gene>
<organism evidence="2 3">
    <name type="scientific">Periplaneta americana</name>
    <name type="common">American cockroach</name>
    <name type="synonym">Blatta americana</name>
    <dbReference type="NCBI Taxonomy" id="6978"/>
    <lineage>
        <taxon>Eukaryota</taxon>
        <taxon>Metazoa</taxon>
        <taxon>Ecdysozoa</taxon>
        <taxon>Arthropoda</taxon>
        <taxon>Hexapoda</taxon>
        <taxon>Insecta</taxon>
        <taxon>Pterygota</taxon>
        <taxon>Neoptera</taxon>
        <taxon>Polyneoptera</taxon>
        <taxon>Dictyoptera</taxon>
        <taxon>Blattodea</taxon>
        <taxon>Blattoidea</taxon>
        <taxon>Blattidae</taxon>
        <taxon>Blattinae</taxon>
        <taxon>Periplaneta</taxon>
    </lineage>
</organism>
<protein>
    <submittedName>
        <fullName evidence="2">Uncharacterized protein</fullName>
    </submittedName>
</protein>
<evidence type="ECO:0000313" key="3">
    <source>
        <dbReference type="Proteomes" id="UP001148838"/>
    </source>
</evidence>
<dbReference type="Proteomes" id="UP001148838">
    <property type="component" value="Unassembled WGS sequence"/>
</dbReference>
<dbReference type="Gene3D" id="3.30.420.10">
    <property type="entry name" value="Ribonuclease H-like superfamily/Ribonuclease H"/>
    <property type="match status" value="1"/>
</dbReference>
<dbReference type="PANTHER" id="PTHR47326">
    <property type="entry name" value="TRANSPOSABLE ELEMENT TC3 TRANSPOSASE-LIKE PROTEIN"/>
    <property type="match status" value="1"/>
</dbReference>
<proteinExistence type="predicted"/>
<reference evidence="2 3" key="1">
    <citation type="journal article" date="2022" name="Allergy">
        <title>Genome assembly and annotation of Periplaneta americana reveal a comprehensive cockroach allergen profile.</title>
        <authorList>
            <person name="Wang L."/>
            <person name="Xiong Q."/>
            <person name="Saelim N."/>
            <person name="Wang L."/>
            <person name="Nong W."/>
            <person name="Wan A.T."/>
            <person name="Shi M."/>
            <person name="Liu X."/>
            <person name="Cao Q."/>
            <person name="Hui J.H.L."/>
            <person name="Sookrung N."/>
            <person name="Leung T.F."/>
            <person name="Tungtrongchitr A."/>
            <person name="Tsui S.K.W."/>
        </authorList>
    </citation>
    <scope>NUCLEOTIDE SEQUENCE [LARGE SCALE GENOMIC DNA]</scope>
    <source>
        <strain evidence="2">PWHHKU_190912</strain>
    </source>
</reference>
<evidence type="ECO:0000313" key="2">
    <source>
        <dbReference type="EMBL" id="KAJ4433430.1"/>
    </source>
</evidence>
<sequence>MSYRDKTVTAAVQNVDPIAGICHSVQRSNDILLPELSCEIVALNGCLLRDSYSGPCPCSPYNNSCSIFHARSPDLTPLDFFLWGYVKSLVYETPVETEEDLRARILAACDNVRTKPGLFQRTLCDDVVPTSKLGDTTLNTCCEYSTGLEEIGMGFIIGEDCRNKRNVWRKVKKRLKDIDRQITEGECRDKVALEIQWMIKTNWGIELDLYGGSREGRLGLIWFRLGAWRLYLRDLRRTEIALKRSGESYDKQRGFSGPRPKFVGDDDDDDDDDTINKKSRINRAPWMTNLLVSVFLYGCETWPLTLREEQRLRVFENKVLRKIFGAKRDEVTGEWRKLHYAEVHTLYSSPDIIRNIKSRRLRWAGHVARMGECRNAYRMFIVRSEGKRPFGRPRRRWEDNIKMNLREVGYDRDWINLAQDRDRWRAYVRAAMNLWVP</sequence>
<feature type="region of interest" description="Disordered" evidence="1">
    <location>
        <begin position="249"/>
        <end position="276"/>
    </location>
</feature>
<name>A0ABQ8SI19_PERAM</name>
<evidence type="ECO:0000256" key="1">
    <source>
        <dbReference type="SAM" id="MobiDB-lite"/>
    </source>
</evidence>
<accession>A0ABQ8SI19</accession>
<comment type="caution">
    <text evidence="2">The sequence shown here is derived from an EMBL/GenBank/DDBJ whole genome shotgun (WGS) entry which is preliminary data.</text>
</comment>
<keyword evidence="3" id="KW-1185">Reference proteome</keyword>
<dbReference type="InterPro" id="IPR036397">
    <property type="entry name" value="RNaseH_sf"/>
</dbReference>
<dbReference type="PANTHER" id="PTHR47326:SF1">
    <property type="entry name" value="HTH PSQ-TYPE DOMAIN-CONTAINING PROTEIN"/>
    <property type="match status" value="1"/>
</dbReference>